<dbReference type="eggNOG" id="COG0625">
    <property type="taxonomic scope" value="Bacteria"/>
</dbReference>
<dbReference type="CDD" id="cd00570">
    <property type="entry name" value="GST_N_family"/>
    <property type="match status" value="1"/>
</dbReference>
<dbReference type="OrthoDB" id="5791869at2"/>
<gene>
    <name evidence="2" type="ORF">NOR51B_2533</name>
</gene>
<dbReference type="AlphaFoldDB" id="B8KTS3"/>
<accession>B8KTS3</accession>
<dbReference type="RefSeq" id="WP_009021324.1">
    <property type="nucleotide sequence ID" value="NZ_DS999411.1"/>
</dbReference>
<keyword evidence="3" id="KW-1185">Reference proteome</keyword>
<evidence type="ECO:0000313" key="2">
    <source>
        <dbReference type="EMBL" id="EED36581.1"/>
    </source>
</evidence>
<dbReference type="CDD" id="cd00299">
    <property type="entry name" value="GST_C_family"/>
    <property type="match status" value="1"/>
</dbReference>
<dbReference type="EMBL" id="DS999411">
    <property type="protein sequence ID" value="EED36581.1"/>
    <property type="molecule type" value="Genomic_DNA"/>
</dbReference>
<organism evidence="2 3">
    <name type="scientific">Luminiphilus syltensis NOR5-1B</name>
    <dbReference type="NCBI Taxonomy" id="565045"/>
    <lineage>
        <taxon>Bacteria</taxon>
        <taxon>Pseudomonadati</taxon>
        <taxon>Pseudomonadota</taxon>
        <taxon>Gammaproteobacteria</taxon>
        <taxon>Cellvibrionales</taxon>
        <taxon>Halieaceae</taxon>
        <taxon>Luminiphilus</taxon>
    </lineage>
</organism>
<sequence length="312" mass="33612">MTEPLFILHHYEASPYAEKIRLLLGAAGLSWRSVLSPPQPPRPNIDPLAGGYRRIPVAQIGADVFCDTALIAEEVLALSNNTDLNSPATDPEVDELVERAEGDVFFAAITSVPPLRVLSTLLRSFGPLGALRFIKDRGAMMKTAKVRPPKASEAKALLDAHQAQLNAVLSRRDYLNGDGGQAGLADFSVYHALWLAKTVGQQPLPAGMEALSDWFERIDAIGQGNRTEVAPSAAFEQARNHEPRAITEPGQDQRLGSRVAVAPNDYGLDPVGGTLVCANDSRIIVGRDTPDMGTVHVHFPLQGFEIRSVDAA</sequence>
<keyword evidence="2" id="KW-0808">Transferase</keyword>
<dbReference type="SUPFAM" id="SSF52833">
    <property type="entry name" value="Thioredoxin-like"/>
    <property type="match status" value="1"/>
</dbReference>
<dbReference type="HOGENOM" id="CLU_039745_2_0_6"/>
<dbReference type="SUPFAM" id="SSF47616">
    <property type="entry name" value="GST C-terminal domain-like"/>
    <property type="match status" value="1"/>
</dbReference>
<dbReference type="Pfam" id="PF13417">
    <property type="entry name" value="GST_N_3"/>
    <property type="match status" value="1"/>
</dbReference>
<evidence type="ECO:0000259" key="1">
    <source>
        <dbReference type="PROSITE" id="PS50404"/>
    </source>
</evidence>
<dbReference type="STRING" id="565045.NOR51B_2533"/>
<reference evidence="3" key="1">
    <citation type="journal article" date="2013" name="BMC Microbiol.">
        <title>Taxonomy and evolution of bacteriochlorophyll a-containing members of the OM60/NOR5 clade of marine gammaproteobacteria: description of Luminiphilus syltensis gen. nov., sp. nov., reclassification of Haliea rubra as Pseudohaliea rubra gen. nov., comb. nov., and emendation of Chromatocurvus halotolerans.</title>
        <authorList>
            <person name="Spring S."/>
            <person name="Riedel T."/>
            <person name="Sproer C."/>
            <person name="Yan S."/>
            <person name="Harder J."/>
            <person name="Fuchs B.M."/>
        </authorList>
    </citation>
    <scope>NUCLEOTIDE SEQUENCE [LARGE SCALE GENOMIC DNA]</scope>
    <source>
        <strain evidence="3">NOR51-B</strain>
    </source>
</reference>
<dbReference type="InterPro" id="IPR036249">
    <property type="entry name" value="Thioredoxin-like_sf"/>
</dbReference>
<dbReference type="GO" id="GO:0016740">
    <property type="term" value="F:transferase activity"/>
    <property type="evidence" value="ECO:0007669"/>
    <property type="project" value="UniProtKB-KW"/>
</dbReference>
<evidence type="ECO:0000313" key="3">
    <source>
        <dbReference type="Proteomes" id="UP000004699"/>
    </source>
</evidence>
<name>B8KTS3_9GAMM</name>
<feature type="domain" description="GST N-terminal" evidence="1">
    <location>
        <begin position="4"/>
        <end position="83"/>
    </location>
</feature>
<proteinExistence type="predicted"/>
<protein>
    <submittedName>
        <fullName evidence="2">Glutathione S-transferase</fullName>
    </submittedName>
</protein>
<dbReference type="InterPro" id="IPR036282">
    <property type="entry name" value="Glutathione-S-Trfase_C_sf"/>
</dbReference>
<dbReference type="InterPro" id="IPR004045">
    <property type="entry name" value="Glutathione_S-Trfase_N"/>
</dbReference>
<dbReference type="Proteomes" id="UP000004699">
    <property type="component" value="Unassembled WGS sequence"/>
</dbReference>
<dbReference type="Gene3D" id="3.40.30.110">
    <property type="match status" value="2"/>
</dbReference>
<dbReference type="PROSITE" id="PS50404">
    <property type="entry name" value="GST_NTER"/>
    <property type="match status" value="1"/>
</dbReference>